<dbReference type="PATRIC" id="fig|134601.6.peg.821"/>
<comment type="cofactor">
    <cofactor evidence="1">
        <name>Ca(2+)</name>
        <dbReference type="ChEBI" id="CHEBI:29108"/>
    </cofactor>
</comment>
<keyword evidence="11" id="KW-0408">Iron</keyword>
<dbReference type="EMBL" id="CP012150">
    <property type="protein sequence ID" value="AKS31176.1"/>
    <property type="molecule type" value="Genomic_DNA"/>
</dbReference>
<keyword evidence="2" id="KW-0444">Lipid biosynthesis</keyword>
<evidence type="ECO:0000256" key="13">
    <source>
        <dbReference type="ARBA" id="ARBA00023160"/>
    </source>
</evidence>
<dbReference type="GO" id="GO:0006952">
    <property type="term" value="P:defense response"/>
    <property type="evidence" value="ECO:0007669"/>
    <property type="project" value="UniProtKB-KW"/>
</dbReference>
<dbReference type="Pfam" id="PF03098">
    <property type="entry name" value="An_peroxidase"/>
    <property type="match status" value="1"/>
</dbReference>
<evidence type="ECO:0000256" key="1">
    <source>
        <dbReference type="ARBA" id="ARBA00001913"/>
    </source>
</evidence>
<evidence type="ECO:0000256" key="7">
    <source>
        <dbReference type="ARBA" id="ARBA00022821"/>
    </source>
</evidence>
<dbReference type="GO" id="GO:0006979">
    <property type="term" value="P:response to oxidative stress"/>
    <property type="evidence" value="ECO:0007669"/>
    <property type="project" value="InterPro"/>
</dbReference>
<gene>
    <name evidence="14" type="ORF">AFA91_03955</name>
</gene>
<evidence type="ECO:0000256" key="10">
    <source>
        <dbReference type="ARBA" id="ARBA00023002"/>
    </source>
</evidence>
<evidence type="ECO:0000313" key="15">
    <source>
        <dbReference type="Proteomes" id="UP000062255"/>
    </source>
</evidence>
<dbReference type="GO" id="GO:0020037">
    <property type="term" value="F:heme binding"/>
    <property type="evidence" value="ECO:0007669"/>
    <property type="project" value="InterPro"/>
</dbReference>
<dbReference type="STRING" id="134601.AFA91_03955"/>
<dbReference type="PANTHER" id="PTHR11903:SF11">
    <property type="entry name" value="ALPHA-DIOXYGENASE 1"/>
    <property type="match status" value="1"/>
</dbReference>
<evidence type="ECO:0000256" key="11">
    <source>
        <dbReference type="ARBA" id="ARBA00023004"/>
    </source>
</evidence>
<proteinExistence type="predicted"/>
<keyword evidence="3 14" id="KW-0575">Peroxidase</keyword>
<keyword evidence="13" id="KW-0275">Fatty acid biosynthesis</keyword>
<keyword evidence="12" id="KW-0443">Lipid metabolism</keyword>
<evidence type="ECO:0000256" key="4">
    <source>
        <dbReference type="ARBA" id="ARBA00022617"/>
    </source>
</evidence>
<dbReference type="SUPFAM" id="SSF48113">
    <property type="entry name" value="Heme-dependent peroxidases"/>
    <property type="match status" value="1"/>
</dbReference>
<keyword evidence="5" id="KW-0479">Metal-binding</keyword>
<dbReference type="KEGG" id="mgo:AFA91_03955"/>
<dbReference type="GO" id="GO:0004601">
    <property type="term" value="F:peroxidase activity"/>
    <property type="evidence" value="ECO:0007669"/>
    <property type="project" value="UniProtKB-KW"/>
</dbReference>
<organism evidence="14 15">
    <name type="scientific">Mycolicibacterium goodii</name>
    <name type="common">Mycobacterium goodii</name>
    <dbReference type="NCBI Taxonomy" id="134601"/>
    <lineage>
        <taxon>Bacteria</taxon>
        <taxon>Bacillati</taxon>
        <taxon>Actinomycetota</taxon>
        <taxon>Actinomycetes</taxon>
        <taxon>Mycobacteriales</taxon>
        <taxon>Mycobacteriaceae</taxon>
        <taxon>Mycolicibacterium</taxon>
    </lineage>
</organism>
<dbReference type="GO" id="GO:0016702">
    <property type="term" value="F:oxidoreductase activity, acting on single donors with incorporation of molecular oxygen, incorporation of two atoms of oxygen"/>
    <property type="evidence" value="ECO:0007669"/>
    <property type="project" value="TreeGrafter"/>
</dbReference>
<name>A0A0K0X147_MYCGD</name>
<protein>
    <submittedName>
        <fullName evidence="14">Peroxidase</fullName>
    </submittedName>
</protein>
<reference evidence="14 15" key="1">
    <citation type="submission" date="2015-07" db="EMBL/GenBank/DDBJ databases">
        <title>Complete genome sequence of Mycobacterium goodii X7B, a facultative thermophilic biodesulfurizing bacterium.</title>
        <authorList>
            <person name="Yu B."/>
            <person name="Li F."/>
            <person name="Xu P."/>
        </authorList>
    </citation>
    <scope>NUCLEOTIDE SEQUENCE [LARGE SCALE GENOMIC DNA]</scope>
    <source>
        <strain evidence="14 15">X7B</strain>
    </source>
</reference>
<evidence type="ECO:0000256" key="12">
    <source>
        <dbReference type="ARBA" id="ARBA00023098"/>
    </source>
</evidence>
<dbReference type="InterPro" id="IPR010255">
    <property type="entry name" value="Haem_peroxidase_sf"/>
</dbReference>
<evidence type="ECO:0000256" key="8">
    <source>
        <dbReference type="ARBA" id="ARBA00022832"/>
    </source>
</evidence>
<dbReference type="PANTHER" id="PTHR11903">
    <property type="entry name" value="PROSTAGLANDIN G/H SYNTHASE"/>
    <property type="match status" value="1"/>
</dbReference>
<evidence type="ECO:0000256" key="3">
    <source>
        <dbReference type="ARBA" id="ARBA00022559"/>
    </source>
</evidence>
<dbReference type="PROSITE" id="PS50292">
    <property type="entry name" value="PEROXIDASE_3"/>
    <property type="match status" value="1"/>
</dbReference>
<sequence length="595" mass="66556">MRALLMRSFIKASEVVDRRIGWDKLPPWLGIGVLVGIRDALREHNLYDTYEGDPPAAPAHYPAEYLTNRTADGSYNDLAEPSMGMANTRFGRNVAPALGRPEPPPGLMDPNPRLVSTELLLRDEFRPAETLNILAAAWLQFETHDWFSHGTDDNRMLKIPVPEGDDWDGETIDVPATPVDPQSPPGRPSFVNRETHWWDASQIYGSSVEFQQHIRTPAECNDGKVRIDQDGFIDVAPAVIQSSGGADGWWVGFELMGTIFMREHNAICDRLRAAYPEWTGDQIFNKARLINAALLAKIHTVEWTPAILDHPTLHIGMRANWFGLAGEKVGQLVGRIGASDLVSGIPGSQTDHHSAAYSITEDFVTVYRMHPLIPDDYTFEPITGDSAPQGLSFGDLHGVANSRGVLKRLGMTNCLYSLGIAHPGAVTLHNSPKFMRQFHSEKHLIDLIAVDILRSRERGVPRYNEFRRQLRLKPATSFEEISGGDRATAEKMREIYGGDIEKVDTTVGMFGEKLPPGFGFSDTAFRIFVLMATRRLKSDRFYTVDFTPQVYTPEGMAWIADNTMTSVLLRHDPALEPVLRNVKNPFAPWPRMRHA</sequence>
<keyword evidence="4" id="KW-0349">Heme</keyword>
<dbReference type="AlphaFoldDB" id="A0A0K0X147"/>
<keyword evidence="8" id="KW-0276">Fatty acid metabolism</keyword>
<evidence type="ECO:0000256" key="9">
    <source>
        <dbReference type="ARBA" id="ARBA00022964"/>
    </source>
</evidence>
<dbReference type="InterPro" id="IPR034815">
    <property type="entry name" value="A_dioxygenase"/>
</dbReference>
<dbReference type="InterPro" id="IPR019791">
    <property type="entry name" value="Haem_peroxidase_animal"/>
</dbReference>
<dbReference type="GO" id="GO:0046872">
    <property type="term" value="F:metal ion binding"/>
    <property type="evidence" value="ECO:0007669"/>
    <property type="project" value="UniProtKB-KW"/>
</dbReference>
<keyword evidence="6" id="KW-0925">Oxylipin biosynthesis</keyword>
<dbReference type="Gene3D" id="1.10.640.10">
    <property type="entry name" value="Haem peroxidase domain superfamily, animal type"/>
    <property type="match status" value="1"/>
</dbReference>
<keyword evidence="10" id="KW-0560">Oxidoreductase</keyword>
<dbReference type="InterPro" id="IPR037120">
    <property type="entry name" value="Haem_peroxidase_sf_animal"/>
</dbReference>
<dbReference type="InterPro" id="IPR050783">
    <property type="entry name" value="Oxylipin_biosynth_metab"/>
</dbReference>
<dbReference type="OrthoDB" id="9765610at2"/>
<dbReference type="PRINTS" id="PR00457">
    <property type="entry name" value="ANPEROXIDASE"/>
</dbReference>
<dbReference type="Proteomes" id="UP000062255">
    <property type="component" value="Chromosome"/>
</dbReference>
<evidence type="ECO:0000256" key="6">
    <source>
        <dbReference type="ARBA" id="ARBA00022767"/>
    </source>
</evidence>
<dbReference type="GO" id="GO:0006633">
    <property type="term" value="P:fatty acid biosynthetic process"/>
    <property type="evidence" value="ECO:0007669"/>
    <property type="project" value="UniProtKB-KW"/>
</dbReference>
<keyword evidence="9" id="KW-0223">Dioxygenase</keyword>
<evidence type="ECO:0000256" key="5">
    <source>
        <dbReference type="ARBA" id="ARBA00022723"/>
    </source>
</evidence>
<keyword evidence="7" id="KW-0611">Plant defense</keyword>
<evidence type="ECO:0000256" key="2">
    <source>
        <dbReference type="ARBA" id="ARBA00022516"/>
    </source>
</evidence>
<dbReference type="GO" id="GO:0031408">
    <property type="term" value="P:oxylipin biosynthetic process"/>
    <property type="evidence" value="ECO:0007669"/>
    <property type="project" value="UniProtKB-KW"/>
</dbReference>
<dbReference type="CDD" id="cd09818">
    <property type="entry name" value="PIOX_like"/>
    <property type="match status" value="1"/>
</dbReference>
<evidence type="ECO:0000313" key="14">
    <source>
        <dbReference type="EMBL" id="AKS31176.1"/>
    </source>
</evidence>
<accession>A0A0K0X147</accession>